<dbReference type="InParanoid" id="M1DU32"/>
<reference evidence="2" key="1">
    <citation type="journal article" date="2011" name="Nature">
        <title>Genome sequence and analysis of the tuber crop potato.</title>
        <authorList>
            <consortium name="The Potato Genome Sequencing Consortium"/>
        </authorList>
    </citation>
    <scope>NUCLEOTIDE SEQUENCE [LARGE SCALE GENOMIC DNA]</scope>
    <source>
        <strain evidence="2">cv. DM1-3 516 R44</strain>
    </source>
</reference>
<keyword evidence="2" id="KW-1185">Reference proteome</keyword>
<evidence type="ECO:0000313" key="2">
    <source>
        <dbReference type="Proteomes" id="UP000011115"/>
    </source>
</evidence>
<protein>
    <submittedName>
        <fullName evidence="1">Gag-pol polyprotein</fullName>
    </submittedName>
</protein>
<dbReference type="EnsemblPlants" id="PGSC0003DMT400094409">
    <property type="protein sequence ID" value="PGSC0003DMT400094409"/>
    <property type="gene ID" value="PGSC0003DMG400043980"/>
</dbReference>
<dbReference type="Gramene" id="PGSC0003DMT400094409">
    <property type="protein sequence ID" value="PGSC0003DMT400094409"/>
    <property type="gene ID" value="PGSC0003DMG400043980"/>
</dbReference>
<name>M1DU32_SOLTU</name>
<evidence type="ECO:0000313" key="1">
    <source>
        <dbReference type="EnsemblPlants" id="PGSC0003DMT400094409"/>
    </source>
</evidence>
<proteinExistence type="predicted"/>
<reference evidence="1" key="2">
    <citation type="submission" date="2015-06" db="UniProtKB">
        <authorList>
            <consortium name="EnsemblPlants"/>
        </authorList>
    </citation>
    <scope>IDENTIFICATION</scope>
    <source>
        <strain evidence="1">DM1-3 516 R44</strain>
    </source>
</reference>
<dbReference type="PaxDb" id="4113-PGSC0003DMT400094409"/>
<sequence length="125" mass="13914">MDRCPTYGPLVTSWMLDILEVLGEIRVTIHGPHLQSTVPSTGRGWPLSVAPATSRKYFICYFSNLGCYTPDQAQPTQVTENVEDQEEFFFATSIAGECNIAAQYHDVWLVDSGCTHHITTNSNIC</sequence>
<dbReference type="AlphaFoldDB" id="M1DU32"/>
<dbReference type="HOGENOM" id="CLU_1996617_0_0_1"/>
<accession>M1DU32</accession>
<organism evidence="1 2">
    <name type="scientific">Solanum tuberosum</name>
    <name type="common">Potato</name>
    <dbReference type="NCBI Taxonomy" id="4113"/>
    <lineage>
        <taxon>Eukaryota</taxon>
        <taxon>Viridiplantae</taxon>
        <taxon>Streptophyta</taxon>
        <taxon>Embryophyta</taxon>
        <taxon>Tracheophyta</taxon>
        <taxon>Spermatophyta</taxon>
        <taxon>Magnoliopsida</taxon>
        <taxon>eudicotyledons</taxon>
        <taxon>Gunneridae</taxon>
        <taxon>Pentapetalae</taxon>
        <taxon>asterids</taxon>
        <taxon>lamiids</taxon>
        <taxon>Solanales</taxon>
        <taxon>Solanaceae</taxon>
        <taxon>Solanoideae</taxon>
        <taxon>Solaneae</taxon>
        <taxon>Solanum</taxon>
    </lineage>
</organism>
<dbReference type="Proteomes" id="UP000011115">
    <property type="component" value="Unassembled WGS sequence"/>
</dbReference>